<comment type="caution">
    <text evidence="1">The sequence shown here is derived from an EMBL/GenBank/DDBJ whole genome shotgun (WGS) entry which is preliminary data.</text>
</comment>
<dbReference type="AlphaFoldDB" id="A0AAN6NQY1"/>
<evidence type="ECO:0000313" key="1">
    <source>
        <dbReference type="EMBL" id="KAK3949436.1"/>
    </source>
</evidence>
<dbReference type="EMBL" id="MU859214">
    <property type="protein sequence ID" value="KAK3949436.1"/>
    <property type="molecule type" value="Genomic_DNA"/>
</dbReference>
<dbReference type="Proteomes" id="UP001303222">
    <property type="component" value="Unassembled WGS sequence"/>
</dbReference>
<evidence type="ECO:0000313" key="2">
    <source>
        <dbReference type="Proteomes" id="UP001303222"/>
    </source>
</evidence>
<dbReference type="InterPro" id="IPR036770">
    <property type="entry name" value="Ankyrin_rpt-contain_sf"/>
</dbReference>
<evidence type="ECO:0008006" key="3">
    <source>
        <dbReference type="Google" id="ProtNLM"/>
    </source>
</evidence>
<sequence>AADNGQAAVVKLLLDTSKVNAGAKDRDKRTALHIAAKNKHKAVIKLLSLTS</sequence>
<reference evidence="1" key="2">
    <citation type="submission" date="2023-06" db="EMBL/GenBank/DDBJ databases">
        <authorList>
            <consortium name="Lawrence Berkeley National Laboratory"/>
            <person name="Mondo S.J."/>
            <person name="Hensen N."/>
            <person name="Bonometti L."/>
            <person name="Westerberg I."/>
            <person name="Brannstrom I.O."/>
            <person name="Guillou S."/>
            <person name="Cros-Aarteil S."/>
            <person name="Calhoun S."/>
            <person name="Haridas S."/>
            <person name="Kuo A."/>
            <person name="Pangilinan J."/>
            <person name="Riley R."/>
            <person name="Labutti K."/>
            <person name="Andreopoulos B."/>
            <person name="Lipzen A."/>
            <person name="Chen C."/>
            <person name="Yanf M."/>
            <person name="Daum C."/>
            <person name="Ng V."/>
            <person name="Clum A."/>
            <person name="Steindorff A."/>
            <person name="Ohm R."/>
            <person name="Martin F."/>
            <person name="Silar P."/>
            <person name="Natvig D."/>
            <person name="Lalanne C."/>
            <person name="Gautier V."/>
            <person name="Ament-Velasquez S.L."/>
            <person name="Kruys A."/>
            <person name="Hutchinson M.I."/>
            <person name="Powell A.J."/>
            <person name="Barry K."/>
            <person name="Miller A.N."/>
            <person name="Grigoriev I.V."/>
            <person name="Debuchy R."/>
            <person name="Gladieux P."/>
            <person name="Thoren M.H."/>
            <person name="Johannesson H."/>
        </authorList>
    </citation>
    <scope>NUCLEOTIDE SEQUENCE</scope>
    <source>
        <strain evidence="1">CBS 626.80</strain>
    </source>
</reference>
<proteinExistence type="predicted"/>
<protein>
    <recommendedName>
        <fullName evidence="3">Ankyrin repeat protein</fullName>
    </recommendedName>
</protein>
<accession>A0AAN6NQY1</accession>
<dbReference type="Pfam" id="PF12796">
    <property type="entry name" value="Ank_2"/>
    <property type="match status" value="1"/>
</dbReference>
<organism evidence="1 2">
    <name type="scientific">Pseudoneurospora amorphoporcata</name>
    <dbReference type="NCBI Taxonomy" id="241081"/>
    <lineage>
        <taxon>Eukaryota</taxon>
        <taxon>Fungi</taxon>
        <taxon>Dikarya</taxon>
        <taxon>Ascomycota</taxon>
        <taxon>Pezizomycotina</taxon>
        <taxon>Sordariomycetes</taxon>
        <taxon>Sordariomycetidae</taxon>
        <taxon>Sordariales</taxon>
        <taxon>Sordariaceae</taxon>
        <taxon>Pseudoneurospora</taxon>
    </lineage>
</organism>
<dbReference type="SUPFAM" id="SSF48403">
    <property type="entry name" value="Ankyrin repeat"/>
    <property type="match status" value="1"/>
</dbReference>
<dbReference type="InterPro" id="IPR002110">
    <property type="entry name" value="Ankyrin_rpt"/>
</dbReference>
<feature type="non-terminal residue" evidence="1">
    <location>
        <position position="1"/>
    </location>
</feature>
<name>A0AAN6NQY1_9PEZI</name>
<reference evidence="1" key="1">
    <citation type="journal article" date="2023" name="Mol. Phylogenet. Evol.">
        <title>Genome-scale phylogeny and comparative genomics of the fungal order Sordariales.</title>
        <authorList>
            <person name="Hensen N."/>
            <person name="Bonometti L."/>
            <person name="Westerberg I."/>
            <person name="Brannstrom I.O."/>
            <person name="Guillou S."/>
            <person name="Cros-Aarteil S."/>
            <person name="Calhoun S."/>
            <person name="Haridas S."/>
            <person name="Kuo A."/>
            <person name="Mondo S."/>
            <person name="Pangilinan J."/>
            <person name="Riley R."/>
            <person name="LaButti K."/>
            <person name="Andreopoulos B."/>
            <person name="Lipzen A."/>
            <person name="Chen C."/>
            <person name="Yan M."/>
            <person name="Daum C."/>
            <person name="Ng V."/>
            <person name="Clum A."/>
            <person name="Steindorff A."/>
            <person name="Ohm R.A."/>
            <person name="Martin F."/>
            <person name="Silar P."/>
            <person name="Natvig D.O."/>
            <person name="Lalanne C."/>
            <person name="Gautier V."/>
            <person name="Ament-Velasquez S.L."/>
            <person name="Kruys A."/>
            <person name="Hutchinson M.I."/>
            <person name="Powell A.J."/>
            <person name="Barry K."/>
            <person name="Miller A.N."/>
            <person name="Grigoriev I.V."/>
            <person name="Debuchy R."/>
            <person name="Gladieux P."/>
            <person name="Hiltunen Thoren M."/>
            <person name="Johannesson H."/>
        </authorList>
    </citation>
    <scope>NUCLEOTIDE SEQUENCE</scope>
    <source>
        <strain evidence="1">CBS 626.80</strain>
    </source>
</reference>
<dbReference type="Gene3D" id="1.25.40.20">
    <property type="entry name" value="Ankyrin repeat-containing domain"/>
    <property type="match status" value="1"/>
</dbReference>
<keyword evidence="2" id="KW-1185">Reference proteome</keyword>
<gene>
    <name evidence="1" type="ORF">QBC32DRAFT_219678</name>
</gene>